<comment type="caution">
    <text evidence="5">The sequence shown here is derived from an EMBL/GenBank/DDBJ whole genome shotgun (WGS) entry which is preliminary data.</text>
</comment>
<dbReference type="NCBIfam" id="NF001602">
    <property type="entry name" value="PRK00395.1"/>
    <property type="match status" value="1"/>
</dbReference>
<dbReference type="GO" id="GO:0043487">
    <property type="term" value="P:regulation of RNA stability"/>
    <property type="evidence" value="ECO:0007669"/>
    <property type="project" value="TreeGrafter"/>
</dbReference>
<keyword evidence="6" id="KW-1185">Reference proteome</keyword>
<dbReference type="Pfam" id="PF17209">
    <property type="entry name" value="Hfq"/>
    <property type="match status" value="1"/>
</dbReference>
<sequence length="78" mass="8768">MNKQSNNLQDIFLNGARKNKIAVIVYLTNGFQLKGYVKGFDSFTVVLDSDGKQMMIYKHAISTINPAKPILFNNETTV</sequence>
<evidence type="ECO:0000259" key="4">
    <source>
        <dbReference type="PROSITE" id="PS52002"/>
    </source>
</evidence>
<name>A0A937FEN9_9CLOT</name>
<organism evidence="5 6">
    <name type="scientific">Clostridium paridis</name>
    <dbReference type="NCBI Taxonomy" id="2803863"/>
    <lineage>
        <taxon>Bacteria</taxon>
        <taxon>Bacillati</taxon>
        <taxon>Bacillota</taxon>
        <taxon>Clostridia</taxon>
        <taxon>Eubacteriales</taxon>
        <taxon>Clostridiaceae</taxon>
        <taxon>Clostridium</taxon>
    </lineage>
</organism>
<proteinExistence type="inferred from homology"/>
<keyword evidence="2 3" id="KW-0346">Stress response</keyword>
<gene>
    <name evidence="3 5" type="primary">hfq</name>
    <name evidence="5" type="ORF">JK634_03805</name>
</gene>
<dbReference type="InterPro" id="IPR005001">
    <property type="entry name" value="Hfq"/>
</dbReference>
<dbReference type="AlphaFoldDB" id="A0A937FEN9"/>
<comment type="similarity">
    <text evidence="3">Belongs to the Hfq family.</text>
</comment>
<dbReference type="Gene3D" id="2.30.30.100">
    <property type="match status" value="1"/>
</dbReference>
<dbReference type="PANTHER" id="PTHR34772:SF1">
    <property type="entry name" value="RNA-BINDING PROTEIN HFQ"/>
    <property type="match status" value="1"/>
</dbReference>
<evidence type="ECO:0000313" key="6">
    <source>
        <dbReference type="Proteomes" id="UP000623681"/>
    </source>
</evidence>
<dbReference type="RefSeq" id="WP_202766298.1">
    <property type="nucleotide sequence ID" value="NZ_JAESWA010000017.1"/>
</dbReference>
<comment type="function">
    <text evidence="3">RNA chaperone that binds small regulatory RNA (sRNAs) and mRNAs to facilitate mRNA translational regulation in response to envelope stress, environmental stress and changes in metabolite concentrations. Also binds with high specificity to tRNAs.</text>
</comment>
<dbReference type="GO" id="GO:0006355">
    <property type="term" value="P:regulation of DNA-templated transcription"/>
    <property type="evidence" value="ECO:0007669"/>
    <property type="project" value="InterPro"/>
</dbReference>
<evidence type="ECO:0000256" key="2">
    <source>
        <dbReference type="ARBA" id="ARBA00023016"/>
    </source>
</evidence>
<comment type="subunit">
    <text evidence="3">Homohexamer.</text>
</comment>
<dbReference type="GO" id="GO:0003723">
    <property type="term" value="F:RNA binding"/>
    <property type="evidence" value="ECO:0007669"/>
    <property type="project" value="UniProtKB-UniRule"/>
</dbReference>
<dbReference type="SUPFAM" id="SSF50182">
    <property type="entry name" value="Sm-like ribonucleoproteins"/>
    <property type="match status" value="1"/>
</dbReference>
<evidence type="ECO:0000256" key="1">
    <source>
        <dbReference type="ARBA" id="ARBA00022884"/>
    </source>
</evidence>
<dbReference type="GO" id="GO:0045974">
    <property type="term" value="P:regulation of translation, ncRNA-mediated"/>
    <property type="evidence" value="ECO:0007669"/>
    <property type="project" value="TreeGrafter"/>
</dbReference>
<feature type="domain" description="Sm" evidence="4">
    <location>
        <begin position="10"/>
        <end position="70"/>
    </location>
</feature>
<dbReference type="EMBL" id="JAESWA010000017">
    <property type="protein sequence ID" value="MBL4930917.1"/>
    <property type="molecule type" value="Genomic_DNA"/>
</dbReference>
<evidence type="ECO:0000313" key="5">
    <source>
        <dbReference type="EMBL" id="MBL4930917.1"/>
    </source>
</evidence>
<dbReference type="PANTHER" id="PTHR34772">
    <property type="entry name" value="RNA-BINDING PROTEIN HFQ"/>
    <property type="match status" value="1"/>
</dbReference>
<dbReference type="CDD" id="cd01716">
    <property type="entry name" value="Hfq"/>
    <property type="match status" value="1"/>
</dbReference>
<dbReference type="InterPro" id="IPR010920">
    <property type="entry name" value="LSM_dom_sf"/>
</dbReference>
<dbReference type="NCBIfam" id="TIGR02383">
    <property type="entry name" value="Hfq"/>
    <property type="match status" value="1"/>
</dbReference>
<dbReference type="Proteomes" id="UP000623681">
    <property type="component" value="Unassembled WGS sequence"/>
</dbReference>
<protein>
    <recommendedName>
        <fullName evidence="3">RNA-binding protein Hfq</fullName>
    </recommendedName>
</protein>
<keyword evidence="1 3" id="KW-0694">RNA-binding</keyword>
<dbReference type="FunFam" id="2.30.30.100:FF:000012">
    <property type="entry name" value="RNA-binding protein Hfq"/>
    <property type="match status" value="1"/>
</dbReference>
<evidence type="ECO:0000256" key="3">
    <source>
        <dbReference type="HAMAP-Rule" id="MF_00436"/>
    </source>
</evidence>
<reference evidence="5" key="1">
    <citation type="submission" date="2021-01" db="EMBL/GenBank/DDBJ databases">
        <title>Genome public.</title>
        <authorList>
            <person name="Liu C."/>
            <person name="Sun Q."/>
        </authorList>
    </citation>
    <scope>NUCLEOTIDE SEQUENCE</scope>
    <source>
        <strain evidence="5">YIM B02565</strain>
    </source>
</reference>
<dbReference type="HAMAP" id="MF_00436">
    <property type="entry name" value="Hfq"/>
    <property type="match status" value="1"/>
</dbReference>
<dbReference type="InterPro" id="IPR047575">
    <property type="entry name" value="Sm"/>
</dbReference>
<accession>A0A937FEN9</accession>
<dbReference type="PROSITE" id="PS52002">
    <property type="entry name" value="SM"/>
    <property type="match status" value="1"/>
</dbReference>
<dbReference type="GO" id="GO:0005829">
    <property type="term" value="C:cytosol"/>
    <property type="evidence" value="ECO:0007669"/>
    <property type="project" value="TreeGrafter"/>
</dbReference>